<dbReference type="Pfam" id="PF01923">
    <property type="entry name" value="Cob_adeno_trans"/>
    <property type="match status" value="1"/>
</dbReference>
<keyword evidence="4" id="KW-0169">Cobalamin biosynthesis</keyword>
<dbReference type="EC" id="2.5.1.17" evidence="4"/>
<dbReference type="InterPro" id="IPR029499">
    <property type="entry name" value="PduO-typ"/>
</dbReference>
<evidence type="ECO:0000313" key="7">
    <source>
        <dbReference type="Proteomes" id="UP001156641"/>
    </source>
</evidence>
<name>A0ABQ6A6G6_9PROT</name>
<accession>A0ABQ6A6G6</accession>
<gene>
    <name evidence="6" type="ORF">GCM10010909_04710</name>
</gene>
<keyword evidence="1 4" id="KW-0808">Transferase</keyword>
<comment type="caution">
    <text evidence="6">The sequence shown here is derived from an EMBL/GenBank/DDBJ whole genome shotgun (WGS) entry which is preliminary data.</text>
</comment>
<comment type="catalytic activity">
    <reaction evidence="4">
        <text>2 cob(II)yrinate a,c diamide + reduced [electron-transfer flavoprotein] + 2 ATP = 2 adenosylcob(III)yrinate a,c-diamide + 2 triphosphate + oxidized [electron-transfer flavoprotein] + 3 H(+)</text>
        <dbReference type="Rhea" id="RHEA:11528"/>
        <dbReference type="Rhea" id="RHEA-COMP:10685"/>
        <dbReference type="Rhea" id="RHEA-COMP:10686"/>
        <dbReference type="ChEBI" id="CHEBI:15378"/>
        <dbReference type="ChEBI" id="CHEBI:18036"/>
        <dbReference type="ChEBI" id="CHEBI:30616"/>
        <dbReference type="ChEBI" id="CHEBI:57692"/>
        <dbReference type="ChEBI" id="CHEBI:58307"/>
        <dbReference type="ChEBI" id="CHEBI:58503"/>
        <dbReference type="ChEBI" id="CHEBI:58537"/>
        <dbReference type="EC" id="2.5.1.17"/>
    </reaction>
</comment>
<dbReference type="RefSeq" id="WP_284256324.1">
    <property type="nucleotide sequence ID" value="NZ_BSOS01000007.1"/>
</dbReference>
<evidence type="ECO:0000256" key="4">
    <source>
        <dbReference type="RuleBase" id="RU366026"/>
    </source>
</evidence>
<comment type="pathway">
    <text evidence="4">Cofactor biosynthesis; adenosylcobalamin biosynthesis; adenosylcobalamin from cob(II)yrinate a,c-diamide: step 2/7.</text>
</comment>
<dbReference type="PANTHER" id="PTHR12213">
    <property type="entry name" value="CORRINOID ADENOSYLTRANSFERASE"/>
    <property type="match status" value="1"/>
</dbReference>
<dbReference type="Gene3D" id="1.20.1200.10">
    <property type="entry name" value="Cobalamin adenosyltransferase-like"/>
    <property type="match status" value="1"/>
</dbReference>
<feature type="domain" description="Cobalamin adenosyltransferase-like" evidence="5">
    <location>
        <begin position="7"/>
        <end position="172"/>
    </location>
</feature>
<reference evidence="7" key="1">
    <citation type="journal article" date="2019" name="Int. J. Syst. Evol. Microbiol.">
        <title>The Global Catalogue of Microorganisms (GCM) 10K type strain sequencing project: providing services to taxonomists for standard genome sequencing and annotation.</title>
        <authorList>
            <consortium name="The Broad Institute Genomics Platform"/>
            <consortium name="The Broad Institute Genome Sequencing Center for Infectious Disease"/>
            <person name="Wu L."/>
            <person name="Ma J."/>
        </authorList>
    </citation>
    <scope>NUCLEOTIDE SEQUENCE [LARGE SCALE GENOMIC DNA]</scope>
    <source>
        <strain evidence="7">NBRC 112502</strain>
    </source>
</reference>
<evidence type="ECO:0000259" key="5">
    <source>
        <dbReference type="Pfam" id="PF01923"/>
    </source>
</evidence>
<dbReference type="SUPFAM" id="SSF89028">
    <property type="entry name" value="Cobalamin adenosyltransferase-like"/>
    <property type="match status" value="1"/>
</dbReference>
<dbReference type="Proteomes" id="UP001156641">
    <property type="component" value="Unassembled WGS sequence"/>
</dbReference>
<dbReference type="InterPro" id="IPR036451">
    <property type="entry name" value="CblAdoTrfase-like_sf"/>
</dbReference>
<dbReference type="InterPro" id="IPR016030">
    <property type="entry name" value="CblAdoTrfase-like"/>
</dbReference>
<keyword evidence="3 4" id="KW-0067">ATP-binding</keyword>
<organism evidence="6 7">
    <name type="scientific">Acidocella aquatica</name>
    <dbReference type="NCBI Taxonomy" id="1922313"/>
    <lineage>
        <taxon>Bacteria</taxon>
        <taxon>Pseudomonadati</taxon>
        <taxon>Pseudomonadota</taxon>
        <taxon>Alphaproteobacteria</taxon>
        <taxon>Acetobacterales</taxon>
        <taxon>Acidocellaceae</taxon>
        <taxon>Acidocella</taxon>
    </lineage>
</organism>
<evidence type="ECO:0000256" key="2">
    <source>
        <dbReference type="ARBA" id="ARBA00022741"/>
    </source>
</evidence>
<protein>
    <recommendedName>
        <fullName evidence="4">Corrinoid adenosyltransferase</fullName>
        <ecNumber evidence="4">2.5.1.17</ecNumber>
    </recommendedName>
    <alternativeName>
        <fullName evidence="4">Cob(II)alamin adenosyltransferase</fullName>
    </alternativeName>
    <alternativeName>
        <fullName evidence="4">Cob(II)yrinic acid a,c-diamide adenosyltransferase</fullName>
    </alternativeName>
    <alternativeName>
        <fullName evidence="4">Cobinamide/cobalamin adenosyltransferase</fullName>
    </alternativeName>
</protein>
<dbReference type="EMBL" id="BSOS01000007">
    <property type="protein sequence ID" value="GLR65793.1"/>
    <property type="molecule type" value="Genomic_DNA"/>
</dbReference>
<sequence>MVKLDKIYTRGGDTGETSLGDGTRVAKSSLRVTAYGEVDEANAVLGLARLHATPASDTLLARIQNDLFDLGADLCVPIEEAPKYPPLRITQAQVDWLEAQMDRLNADLAPLNSFILPGGTPAAAFLHQARTVVRRAERATVHLLASPHEAVNRLVLVYLNRLSDLLFVLSRVENGQGAGDVLWAPAANRDG</sequence>
<evidence type="ECO:0000313" key="6">
    <source>
        <dbReference type="EMBL" id="GLR65793.1"/>
    </source>
</evidence>
<comment type="catalytic activity">
    <reaction evidence="4">
        <text>2 cob(II)alamin + reduced [electron-transfer flavoprotein] + 2 ATP = 2 adenosylcob(III)alamin + 2 triphosphate + oxidized [electron-transfer flavoprotein] + 3 H(+)</text>
        <dbReference type="Rhea" id="RHEA:28671"/>
        <dbReference type="Rhea" id="RHEA-COMP:10685"/>
        <dbReference type="Rhea" id="RHEA-COMP:10686"/>
        <dbReference type="ChEBI" id="CHEBI:15378"/>
        <dbReference type="ChEBI" id="CHEBI:16304"/>
        <dbReference type="ChEBI" id="CHEBI:18036"/>
        <dbReference type="ChEBI" id="CHEBI:18408"/>
        <dbReference type="ChEBI" id="CHEBI:30616"/>
        <dbReference type="ChEBI" id="CHEBI:57692"/>
        <dbReference type="ChEBI" id="CHEBI:58307"/>
        <dbReference type="EC" id="2.5.1.17"/>
    </reaction>
</comment>
<comment type="similarity">
    <text evidence="4">Belongs to the Cob(I)alamin adenosyltransferase family.</text>
</comment>
<keyword evidence="2 4" id="KW-0547">Nucleotide-binding</keyword>
<keyword evidence="7" id="KW-1185">Reference proteome</keyword>
<dbReference type="NCBIfam" id="TIGR00636">
    <property type="entry name" value="PduO_Nterm"/>
    <property type="match status" value="1"/>
</dbReference>
<dbReference type="PANTHER" id="PTHR12213:SF0">
    <property type="entry name" value="CORRINOID ADENOSYLTRANSFERASE MMAB"/>
    <property type="match status" value="1"/>
</dbReference>
<evidence type="ECO:0000256" key="1">
    <source>
        <dbReference type="ARBA" id="ARBA00022679"/>
    </source>
</evidence>
<proteinExistence type="inferred from homology"/>
<evidence type="ECO:0000256" key="3">
    <source>
        <dbReference type="ARBA" id="ARBA00022840"/>
    </source>
</evidence>